<dbReference type="InterPro" id="IPR056243">
    <property type="entry name" value="TASOR_ab_dom"/>
</dbReference>
<evidence type="ECO:0000313" key="4">
    <source>
        <dbReference type="EMBL" id="KAI1892372.1"/>
    </source>
</evidence>
<evidence type="ECO:0000313" key="5">
    <source>
        <dbReference type="Proteomes" id="UP000829720"/>
    </source>
</evidence>
<dbReference type="InterPro" id="IPR056242">
    <property type="entry name" value="PIN_TASOR"/>
</dbReference>
<feature type="domain" description="TASOR PIN" evidence="3">
    <location>
        <begin position="549"/>
        <end position="690"/>
    </location>
</feature>
<feature type="domain" description="TASOR alpha/beta" evidence="2">
    <location>
        <begin position="449"/>
        <end position="545"/>
    </location>
</feature>
<dbReference type="EMBL" id="JAERUA010000012">
    <property type="protein sequence ID" value="KAI1892372.1"/>
    <property type="molecule type" value="Genomic_DNA"/>
</dbReference>
<proteinExistence type="predicted"/>
<feature type="compositionally biased region" description="Polar residues" evidence="1">
    <location>
        <begin position="127"/>
        <end position="138"/>
    </location>
</feature>
<feature type="region of interest" description="Disordered" evidence="1">
    <location>
        <begin position="183"/>
        <end position="209"/>
    </location>
</feature>
<evidence type="ECO:0000256" key="1">
    <source>
        <dbReference type="SAM" id="MobiDB-lite"/>
    </source>
</evidence>
<evidence type="ECO:0000259" key="2">
    <source>
        <dbReference type="Pfam" id="PF23314"/>
    </source>
</evidence>
<feature type="region of interest" description="Disordered" evidence="1">
    <location>
        <begin position="127"/>
        <end position="159"/>
    </location>
</feature>
<feature type="region of interest" description="Disordered" evidence="1">
    <location>
        <begin position="10"/>
        <end position="89"/>
    </location>
</feature>
<dbReference type="GO" id="GO:0097355">
    <property type="term" value="P:protein localization to heterochromatin"/>
    <property type="evidence" value="ECO:0007669"/>
    <property type="project" value="TreeGrafter"/>
</dbReference>
<comment type="caution">
    <text evidence="4">The sequence shown here is derived from an EMBL/GenBank/DDBJ whole genome shotgun (WGS) entry which is preliminary data.</text>
</comment>
<dbReference type="OrthoDB" id="5960959at2759"/>
<dbReference type="GO" id="GO:0000792">
    <property type="term" value="C:heterochromatin"/>
    <property type="evidence" value="ECO:0007669"/>
    <property type="project" value="TreeGrafter"/>
</dbReference>
<dbReference type="GO" id="GO:0045814">
    <property type="term" value="P:negative regulation of gene expression, epigenetic"/>
    <property type="evidence" value="ECO:0007669"/>
    <property type="project" value="InterPro"/>
</dbReference>
<dbReference type="GO" id="GO:0005654">
    <property type="term" value="C:nucleoplasm"/>
    <property type="evidence" value="ECO:0007669"/>
    <property type="project" value="TreeGrafter"/>
</dbReference>
<feature type="compositionally biased region" description="Polar residues" evidence="1">
    <location>
        <begin position="194"/>
        <end position="204"/>
    </location>
</feature>
<dbReference type="Pfam" id="PF24630">
    <property type="entry name" value="PIN_TASOR"/>
    <property type="match status" value="1"/>
</dbReference>
<dbReference type="Proteomes" id="UP000829720">
    <property type="component" value="Unassembled WGS sequence"/>
</dbReference>
<dbReference type="InterPro" id="IPR046432">
    <property type="entry name" value="TASOR"/>
</dbReference>
<feature type="compositionally biased region" description="Polar residues" evidence="1">
    <location>
        <begin position="60"/>
        <end position="70"/>
    </location>
</feature>
<feature type="region of interest" description="Disordered" evidence="1">
    <location>
        <begin position="348"/>
        <end position="375"/>
    </location>
</feature>
<keyword evidence="5" id="KW-1185">Reference proteome</keyword>
<reference evidence="4" key="1">
    <citation type="submission" date="2021-01" db="EMBL/GenBank/DDBJ databases">
        <authorList>
            <person name="Zahm M."/>
            <person name="Roques C."/>
            <person name="Cabau C."/>
            <person name="Klopp C."/>
            <person name="Donnadieu C."/>
            <person name="Jouanno E."/>
            <person name="Lampietro C."/>
            <person name="Louis A."/>
            <person name="Herpin A."/>
            <person name="Echchiki A."/>
            <person name="Berthelot C."/>
            <person name="Parey E."/>
            <person name="Roest-Crollius H."/>
            <person name="Braasch I."/>
            <person name="Postlethwait J."/>
            <person name="Bobe J."/>
            <person name="Montfort J."/>
            <person name="Bouchez O."/>
            <person name="Begum T."/>
            <person name="Mejri S."/>
            <person name="Adams A."/>
            <person name="Chen W.-J."/>
            <person name="Guiguen Y."/>
        </authorList>
    </citation>
    <scope>NUCLEOTIDE SEQUENCE</scope>
    <source>
        <tissue evidence="4">Blood</tissue>
    </source>
</reference>
<protein>
    <submittedName>
        <fullName evidence="4">Uncharacterized protein</fullName>
    </submittedName>
</protein>
<dbReference type="Pfam" id="PF23314">
    <property type="entry name" value="TASOR_alpha-beta"/>
    <property type="match status" value="1"/>
</dbReference>
<feature type="compositionally biased region" description="Basic residues" evidence="1">
    <location>
        <begin position="50"/>
        <end position="59"/>
    </location>
</feature>
<dbReference type="GO" id="GO:0003682">
    <property type="term" value="F:chromatin binding"/>
    <property type="evidence" value="ECO:0007669"/>
    <property type="project" value="TreeGrafter"/>
</dbReference>
<dbReference type="PANTHER" id="PTHR16207">
    <property type="entry name" value="SET DOMAIN-CONTAINING PROTEIN"/>
    <property type="match status" value="1"/>
</dbReference>
<gene>
    <name evidence="4" type="ORF">AGOR_G00132680</name>
</gene>
<accession>A0A8T3D8I7</accession>
<name>A0A8T3D8I7_9TELE</name>
<dbReference type="AlphaFoldDB" id="A0A8T3D8I7"/>
<evidence type="ECO:0000259" key="3">
    <source>
        <dbReference type="Pfam" id="PF24630"/>
    </source>
</evidence>
<organism evidence="4 5">
    <name type="scientific">Albula goreensis</name>
    <dbReference type="NCBI Taxonomy" id="1534307"/>
    <lineage>
        <taxon>Eukaryota</taxon>
        <taxon>Metazoa</taxon>
        <taxon>Chordata</taxon>
        <taxon>Craniata</taxon>
        <taxon>Vertebrata</taxon>
        <taxon>Euteleostomi</taxon>
        <taxon>Actinopterygii</taxon>
        <taxon>Neopterygii</taxon>
        <taxon>Teleostei</taxon>
        <taxon>Albuliformes</taxon>
        <taxon>Albulidae</taxon>
        <taxon>Albula</taxon>
    </lineage>
</organism>
<dbReference type="PANTHER" id="PTHR16207:SF1">
    <property type="entry name" value="PROTEIN TASOR"/>
    <property type="match status" value="1"/>
</dbReference>
<sequence>MMNQLLRMIKRHKRNQEGLPVEPVGKGKDMGAAGTHGLKRKLEDESTGRPPKRVQKRGSKSSPAQVNENQACRPPSPPDLSTCIGERDSDLRRQDCDLRELRSDAGEQALETQQLFEILLTTLSQAATPASPTDQGNSLDGPMGGKKNKGRDLGSTDPGDLLDLMNLGLPLGRDIDLRRRLKREPQHKACKRSQAGQVKSTSSDQPKEESFLPWRLVPITGLSLKRFCPPVNPNSHDPRFQKVPGAVVQACGRRAQRSLSQDTNVRQEGEVAGGSILDAVVDTEYIKFSEEMQDILKGERVKYRPKSPWPRPYLQQLAFSDYITHHVPPVSTEHYVSMLRQDMNRVIGSQPAPAPCSAHPTNPRAATPKTSPHPRLLSEDVVKEGEDACIRTESLPDQLKAQRKKPFGGGSPTLDPAPVPIPASISSLIGQVKPEVLSSLVEIIKDVHKNTVKFYIHPGSQTSGPEHCQIKEYLKSLGNVEGDPETFLKNSSSLEKLLVIIENQDIAACLHKIPALLSLKSLSRVSFVGVDGPDDLRNHTSNELFVSGGIIVSDEFLLDPDFITHERLQALLTSLMGRSSLENQWHWKIHCKTKKKLKELGSRNSKALLLFNLLCSSRWRHLVEFLPYHDCDAAGRQAPDLSCLIQLQAQNTQRRHAVFLTERRAEMFPGYSNNGILVASIDDIMYRFDDLMGTCDRMAESPISVPPAESVAECSVEQDVSLKGGDMCLDPAEGNPTVPLEDAGQPPLPPADCFLPPLPPAEEFRPPLPETVDMELPLPGQLALDPRQKAETCLSEDRDFNALKYAISQFKASSQVTEQMLVLEQGVASFDPYHSFLGPTLPRTPPSRCLGTLVYPDSLGTPSQQWGYRSVPSQYYPLPGQQGSLQLALPSPAVFPTSSLGSAHLPGEGAMELWVSQQQANQNWARL</sequence>